<dbReference type="PANTHER" id="PTHR34501">
    <property type="entry name" value="PROTEIN YDDL-RELATED"/>
    <property type="match status" value="1"/>
</dbReference>
<dbReference type="Gene3D" id="2.40.160.10">
    <property type="entry name" value="Porin"/>
    <property type="match status" value="1"/>
</dbReference>
<gene>
    <name evidence="2" type="ORF">HBH39_09680</name>
</gene>
<keyword evidence="3" id="KW-1185">Reference proteome</keyword>
<keyword evidence="1" id="KW-0732">Signal</keyword>
<dbReference type="InterPro" id="IPR050298">
    <property type="entry name" value="Gram-neg_bact_OMP"/>
</dbReference>
<dbReference type="SUPFAM" id="SSF56935">
    <property type="entry name" value="Porins"/>
    <property type="match status" value="1"/>
</dbReference>
<dbReference type="InterPro" id="IPR023614">
    <property type="entry name" value="Porin_dom_sf"/>
</dbReference>
<evidence type="ECO:0000256" key="1">
    <source>
        <dbReference type="ARBA" id="ARBA00022729"/>
    </source>
</evidence>
<sequence>MTIFPAQAVEVYKSDLLNLDIGGNLQLGVINQENNSGENATTVFDNGTRAHFDFSSEVNSALTFRGFIEWNINAVARNSIDSYNIGNNSISLNNGTTDFLKLRRGFFSAEHDTWGEFSIGKRVGAYASVTSSTDMFNVYSAIASSTYVYGDGGLTGTGRVDNGIYWKKAFGSDEHNFTVNLQGQFIDDTTVLRDENGDPIEDENGNEVSLKTSGGQAASVIYAFDKDKLTFGLAYVNDEAEGKGIAVKNPNAVAGTITSTMDDWYFAAVAAHSEGMYQDNTNQIFEGTGFEVMLSKNIGNWKPMIGWSHISPDSYNIAGLTKASQYELDMFTLTLNYNIKSLGFFAFIEGVIDNGTNADGSDSQDDYVSVGMYYPF</sequence>
<dbReference type="PANTHER" id="PTHR34501:SF2">
    <property type="entry name" value="OUTER MEMBRANE PORIN F-RELATED"/>
    <property type="match status" value="1"/>
</dbReference>
<dbReference type="Proteomes" id="UP000502608">
    <property type="component" value="Chromosome"/>
</dbReference>
<name>A0A6G9QJS1_9GAMM</name>
<dbReference type="AlphaFoldDB" id="A0A6G9QJS1"/>
<proteinExistence type="predicted"/>
<reference evidence="2 3" key="1">
    <citation type="submission" date="2020-03" db="EMBL/GenBank/DDBJ databases">
        <title>Complete genome sequence of Shewanella sp.</title>
        <authorList>
            <person name="Kim Y.-S."/>
            <person name="Kim S.-J."/>
            <person name="Jung H.-K."/>
            <person name="Kim K.-H."/>
        </authorList>
    </citation>
    <scope>NUCLEOTIDE SEQUENCE [LARGE SCALE GENOMIC DNA]</scope>
    <source>
        <strain evidence="2 3">PN3F2</strain>
    </source>
</reference>
<evidence type="ECO:0000313" key="2">
    <source>
        <dbReference type="EMBL" id="QIR14722.1"/>
    </source>
</evidence>
<dbReference type="KEGG" id="saes:HBH39_09680"/>
<evidence type="ECO:0000313" key="3">
    <source>
        <dbReference type="Proteomes" id="UP000502608"/>
    </source>
</evidence>
<protein>
    <submittedName>
        <fullName evidence="2">Porin</fullName>
    </submittedName>
</protein>
<dbReference type="EMBL" id="CP050313">
    <property type="protein sequence ID" value="QIR14722.1"/>
    <property type="molecule type" value="Genomic_DNA"/>
</dbReference>
<dbReference type="RefSeq" id="WP_167677765.1">
    <property type="nucleotide sequence ID" value="NZ_CP050313.1"/>
</dbReference>
<accession>A0A6G9QJS1</accession>
<organism evidence="2 3">
    <name type="scientific">Shewanella aestuarii</name>
    <dbReference type="NCBI Taxonomy" id="1028752"/>
    <lineage>
        <taxon>Bacteria</taxon>
        <taxon>Pseudomonadati</taxon>
        <taxon>Pseudomonadota</taxon>
        <taxon>Gammaproteobacteria</taxon>
        <taxon>Alteromonadales</taxon>
        <taxon>Shewanellaceae</taxon>
        <taxon>Shewanella</taxon>
    </lineage>
</organism>